<accession>A0A3N0Z229</accession>
<gene>
    <name evidence="2" type="ORF">DPX16_7313</name>
</gene>
<name>A0A3N0Z229_ANAGA</name>
<organism evidence="2 3">
    <name type="scientific">Anabarilius grahami</name>
    <name type="common">Kanglang fish</name>
    <name type="synonym">Barilius grahami</name>
    <dbReference type="NCBI Taxonomy" id="495550"/>
    <lineage>
        <taxon>Eukaryota</taxon>
        <taxon>Metazoa</taxon>
        <taxon>Chordata</taxon>
        <taxon>Craniata</taxon>
        <taxon>Vertebrata</taxon>
        <taxon>Euteleostomi</taxon>
        <taxon>Actinopterygii</taxon>
        <taxon>Neopterygii</taxon>
        <taxon>Teleostei</taxon>
        <taxon>Ostariophysi</taxon>
        <taxon>Cypriniformes</taxon>
        <taxon>Xenocyprididae</taxon>
        <taxon>Xenocypridinae</taxon>
        <taxon>Xenocypridinae incertae sedis</taxon>
        <taxon>Anabarilius</taxon>
    </lineage>
</organism>
<comment type="caution">
    <text evidence="2">The sequence shown here is derived from an EMBL/GenBank/DDBJ whole genome shotgun (WGS) entry which is preliminary data.</text>
</comment>
<dbReference type="EMBL" id="RJVU01015140">
    <property type="protein sequence ID" value="ROL52577.1"/>
    <property type="molecule type" value="Genomic_DNA"/>
</dbReference>
<evidence type="ECO:0000256" key="1">
    <source>
        <dbReference type="SAM" id="MobiDB-lite"/>
    </source>
</evidence>
<keyword evidence="3" id="KW-1185">Reference proteome</keyword>
<dbReference type="Proteomes" id="UP000281406">
    <property type="component" value="Unassembled WGS sequence"/>
</dbReference>
<sequence length="90" mass="10050">MMMTWAFQRTAENLHMPVTLMTHRFQRHSSVPVTTAVTDYCTTTQVSLSLTGSSIRSPWEVTQKSSSLMQYSDSTVPVTGDNDHPSTTQP</sequence>
<dbReference type="AlphaFoldDB" id="A0A3N0Z229"/>
<feature type="compositionally biased region" description="Polar residues" evidence="1">
    <location>
        <begin position="65"/>
        <end position="77"/>
    </location>
</feature>
<protein>
    <submittedName>
        <fullName evidence="2">Uncharacterized protein</fullName>
    </submittedName>
</protein>
<feature type="region of interest" description="Disordered" evidence="1">
    <location>
        <begin position="65"/>
        <end position="90"/>
    </location>
</feature>
<reference evidence="2 3" key="1">
    <citation type="submission" date="2018-10" db="EMBL/GenBank/DDBJ databases">
        <title>Genome assembly for a Yunnan-Guizhou Plateau 3E fish, Anabarilius grahami (Regan), and its evolutionary and genetic applications.</title>
        <authorList>
            <person name="Jiang W."/>
        </authorList>
    </citation>
    <scope>NUCLEOTIDE SEQUENCE [LARGE SCALE GENOMIC DNA]</scope>
    <source>
        <strain evidence="2">AG-KIZ</strain>
        <tissue evidence="2">Muscle</tissue>
    </source>
</reference>
<evidence type="ECO:0000313" key="3">
    <source>
        <dbReference type="Proteomes" id="UP000281406"/>
    </source>
</evidence>
<evidence type="ECO:0000313" key="2">
    <source>
        <dbReference type="EMBL" id="ROL52577.1"/>
    </source>
</evidence>
<proteinExistence type="predicted"/>